<dbReference type="Proteomes" id="UP000291301">
    <property type="component" value="Unassembled WGS sequence"/>
</dbReference>
<dbReference type="OrthoDB" id="9782620at2"/>
<evidence type="ECO:0000256" key="3">
    <source>
        <dbReference type="ARBA" id="ARBA00022763"/>
    </source>
</evidence>
<dbReference type="EC" id="3.4.-.-" evidence="8"/>
<comment type="caution">
    <text evidence="9">The sequence shown here is derived from an EMBL/GenBank/DDBJ whole genome shotgun (WGS) entry which is preliminary data.</text>
</comment>
<dbReference type="PANTHER" id="PTHR13604:SF0">
    <property type="entry name" value="ABASIC SITE PROCESSING PROTEIN HMCES"/>
    <property type="match status" value="1"/>
</dbReference>
<comment type="similarity">
    <text evidence="1 8">Belongs to the SOS response-associated peptidase family.</text>
</comment>
<keyword evidence="2 8" id="KW-0645">Protease</keyword>
<dbReference type="SUPFAM" id="SSF143081">
    <property type="entry name" value="BB1717-like"/>
    <property type="match status" value="1"/>
</dbReference>
<dbReference type="GO" id="GO:0003697">
    <property type="term" value="F:single-stranded DNA binding"/>
    <property type="evidence" value="ECO:0007669"/>
    <property type="project" value="InterPro"/>
</dbReference>
<dbReference type="GO" id="GO:0006508">
    <property type="term" value="P:proteolysis"/>
    <property type="evidence" value="ECO:0007669"/>
    <property type="project" value="UniProtKB-KW"/>
</dbReference>
<proteinExistence type="inferred from homology"/>
<evidence type="ECO:0000256" key="6">
    <source>
        <dbReference type="ARBA" id="ARBA00023125"/>
    </source>
</evidence>
<evidence type="ECO:0000313" key="9">
    <source>
        <dbReference type="EMBL" id="TCD14109.1"/>
    </source>
</evidence>
<name>A0A4R0PCS9_9HYPH</name>
<dbReference type="AlphaFoldDB" id="A0A4R0PCS9"/>
<dbReference type="InterPro" id="IPR003738">
    <property type="entry name" value="SRAP"/>
</dbReference>
<sequence length="216" mass="24182">MCNLYSLSKGPAAMIELAGAMTNHAGNLEPGKVWPDYPAAIVRHSEGGRELVRARWGMPSPQFVLKGRKTDKGVTNVRNAASPHWRRWLGTDNRCLVPATSFAEPAREKDPETGRKGNHWFAIGDDRPLFFFAGIWTNWTSVRKLKEGEVTADLYAFFTTEPNAVVAPIHPKAMPVILTKPDEIETWLTAPWEEARALQRPLSDDGLIEVMEEEFA</sequence>
<evidence type="ECO:0000256" key="5">
    <source>
        <dbReference type="ARBA" id="ARBA00023124"/>
    </source>
</evidence>
<keyword evidence="7" id="KW-0456">Lyase</keyword>
<dbReference type="GO" id="GO:0016829">
    <property type="term" value="F:lyase activity"/>
    <property type="evidence" value="ECO:0007669"/>
    <property type="project" value="UniProtKB-KW"/>
</dbReference>
<keyword evidence="4 8" id="KW-0378">Hydrolase</keyword>
<gene>
    <name evidence="9" type="ORF">E0D97_08420</name>
</gene>
<dbReference type="GO" id="GO:0008233">
    <property type="term" value="F:peptidase activity"/>
    <property type="evidence" value="ECO:0007669"/>
    <property type="project" value="UniProtKB-KW"/>
</dbReference>
<dbReference type="RefSeq" id="WP_131567808.1">
    <property type="nucleotide sequence ID" value="NZ_JAINFK010000002.1"/>
</dbReference>
<evidence type="ECO:0000256" key="7">
    <source>
        <dbReference type="ARBA" id="ARBA00023239"/>
    </source>
</evidence>
<keyword evidence="3" id="KW-0227">DNA damage</keyword>
<evidence type="ECO:0000313" key="10">
    <source>
        <dbReference type="Proteomes" id="UP000291301"/>
    </source>
</evidence>
<dbReference type="Gene3D" id="3.90.1680.20">
    <property type="match status" value="2"/>
</dbReference>
<organism evidence="9 10">
    <name type="scientific">Oricola cellulosilytica</name>
    <dbReference type="NCBI Taxonomy" id="1429082"/>
    <lineage>
        <taxon>Bacteria</taxon>
        <taxon>Pseudomonadati</taxon>
        <taxon>Pseudomonadota</taxon>
        <taxon>Alphaproteobacteria</taxon>
        <taxon>Hyphomicrobiales</taxon>
        <taxon>Ahrensiaceae</taxon>
        <taxon>Oricola</taxon>
    </lineage>
</organism>
<evidence type="ECO:0000256" key="1">
    <source>
        <dbReference type="ARBA" id="ARBA00008136"/>
    </source>
</evidence>
<dbReference type="Pfam" id="PF02586">
    <property type="entry name" value="SRAP"/>
    <property type="match status" value="1"/>
</dbReference>
<dbReference type="PANTHER" id="PTHR13604">
    <property type="entry name" value="DC12-RELATED"/>
    <property type="match status" value="1"/>
</dbReference>
<evidence type="ECO:0000256" key="2">
    <source>
        <dbReference type="ARBA" id="ARBA00022670"/>
    </source>
</evidence>
<protein>
    <recommendedName>
        <fullName evidence="8">Abasic site processing protein</fullName>
        <ecNumber evidence="8">3.4.-.-</ecNumber>
    </recommendedName>
</protein>
<evidence type="ECO:0000256" key="4">
    <source>
        <dbReference type="ARBA" id="ARBA00022801"/>
    </source>
</evidence>
<accession>A0A4R0PCS9</accession>
<dbReference type="GO" id="GO:0106300">
    <property type="term" value="P:protein-DNA covalent cross-linking repair"/>
    <property type="evidence" value="ECO:0007669"/>
    <property type="project" value="InterPro"/>
</dbReference>
<evidence type="ECO:0000256" key="8">
    <source>
        <dbReference type="RuleBase" id="RU364100"/>
    </source>
</evidence>
<dbReference type="EMBL" id="SJST01000003">
    <property type="protein sequence ID" value="TCD14109.1"/>
    <property type="molecule type" value="Genomic_DNA"/>
</dbReference>
<dbReference type="InterPro" id="IPR036590">
    <property type="entry name" value="SRAP-like"/>
</dbReference>
<keyword evidence="5" id="KW-0190">Covalent protein-DNA linkage</keyword>
<reference evidence="9 10" key="1">
    <citation type="journal article" date="2015" name="Antonie Van Leeuwenhoek">
        <title>Oricola cellulosilytica gen. nov., sp. nov., a cellulose-degrading bacterium of the family Phyllobacteriaceae isolated from surface seashore water, and emended descriptions of Mesorhizobium loti and Phyllobacterium myrsinacearum.</title>
        <authorList>
            <person name="Hameed A."/>
            <person name="Shahina M."/>
            <person name="Lai W.A."/>
            <person name="Lin S.Y."/>
            <person name="Young L.S."/>
            <person name="Liu Y.C."/>
            <person name="Hsu Y.H."/>
            <person name="Young C.C."/>
        </authorList>
    </citation>
    <scope>NUCLEOTIDE SEQUENCE [LARGE SCALE GENOMIC DNA]</scope>
    <source>
        <strain evidence="9 10">KCTC 52183</strain>
    </source>
</reference>
<keyword evidence="10" id="KW-1185">Reference proteome</keyword>
<keyword evidence="6" id="KW-0238">DNA-binding</keyword>